<feature type="region of interest" description="Disordered" evidence="1">
    <location>
        <begin position="243"/>
        <end position="298"/>
    </location>
</feature>
<dbReference type="GO" id="GO:0097367">
    <property type="term" value="F:carbohydrate derivative binding"/>
    <property type="evidence" value="ECO:0007669"/>
    <property type="project" value="InterPro"/>
</dbReference>
<dbReference type="SUPFAM" id="SSF53697">
    <property type="entry name" value="SIS domain"/>
    <property type="match status" value="1"/>
</dbReference>
<evidence type="ECO:0000313" key="3">
    <source>
        <dbReference type="EMBL" id="KZZ87331.1"/>
    </source>
</evidence>
<dbReference type="PROSITE" id="PS51464">
    <property type="entry name" value="SIS"/>
    <property type="match status" value="1"/>
</dbReference>
<keyword evidence="4" id="KW-1185">Reference proteome</keyword>
<dbReference type="InterPro" id="IPR035474">
    <property type="entry name" value="SIS_Kpsf"/>
</dbReference>
<dbReference type="OrthoDB" id="1872003at2759"/>
<dbReference type="InterPro" id="IPR001347">
    <property type="entry name" value="SIS_dom"/>
</dbReference>
<name>A0A167VCB1_9EURO</name>
<feature type="region of interest" description="Disordered" evidence="1">
    <location>
        <begin position="1"/>
        <end position="23"/>
    </location>
</feature>
<dbReference type="AlphaFoldDB" id="A0A167VCB1"/>
<dbReference type="InterPro" id="IPR046348">
    <property type="entry name" value="SIS_dom_sf"/>
</dbReference>
<dbReference type="Pfam" id="PF01380">
    <property type="entry name" value="SIS"/>
    <property type="match status" value="1"/>
</dbReference>
<dbReference type="GO" id="GO:1901135">
    <property type="term" value="P:carbohydrate derivative metabolic process"/>
    <property type="evidence" value="ECO:0007669"/>
    <property type="project" value="InterPro"/>
</dbReference>
<dbReference type="Proteomes" id="UP000242877">
    <property type="component" value="Unassembled WGS sequence"/>
</dbReference>
<accession>A0A167VCB1</accession>
<feature type="compositionally biased region" description="Polar residues" evidence="1">
    <location>
        <begin position="258"/>
        <end position="295"/>
    </location>
</feature>
<dbReference type="Gene3D" id="3.40.50.10490">
    <property type="entry name" value="Glucose-6-phosphate isomerase like protein, domain 1"/>
    <property type="match status" value="1"/>
</dbReference>
<dbReference type="GO" id="GO:0016853">
    <property type="term" value="F:isomerase activity"/>
    <property type="evidence" value="ECO:0007669"/>
    <property type="project" value="UniProtKB-KW"/>
</dbReference>
<dbReference type="VEuPathDB" id="FungiDB:AAP_05712"/>
<organism evidence="3 4">
    <name type="scientific">Ascosphaera apis ARSEF 7405</name>
    <dbReference type="NCBI Taxonomy" id="392613"/>
    <lineage>
        <taxon>Eukaryota</taxon>
        <taxon>Fungi</taxon>
        <taxon>Dikarya</taxon>
        <taxon>Ascomycota</taxon>
        <taxon>Pezizomycotina</taxon>
        <taxon>Eurotiomycetes</taxon>
        <taxon>Eurotiomycetidae</taxon>
        <taxon>Onygenales</taxon>
        <taxon>Ascosphaeraceae</taxon>
        <taxon>Ascosphaera</taxon>
    </lineage>
</organism>
<keyword evidence="3" id="KW-0413">Isomerase</keyword>
<protein>
    <submittedName>
        <fullName evidence="3">Sugar isomerase</fullName>
    </submittedName>
</protein>
<dbReference type="CDD" id="cd05014">
    <property type="entry name" value="SIS_Kpsf"/>
    <property type="match status" value="1"/>
</dbReference>
<evidence type="ECO:0000259" key="2">
    <source>
        <dbReference type="PROSITE" id="PS51464"/>
    </source>
</evidence>
<comment type="caution">
    <text evidence="3">The sequence shown here is derived from an EMBL/GenBank/DDBJ whole genome shotgun (WGS) entry which is preliminary data.</text>
</comment>
<evidence type="ECO:0000256" key="1">
    <source>
        <dbReference type="SAM" id="MobiDB-lite"/>
    </source>
</evidence>
<dbReference type="PANTHER" id="PTHR38418:SF2">
    <property type="entry name" value="SUGAR ISOMERASE, KPSF_GUTQ (AFU_ORTHOLOGUE AFUA_6G08860)"/>
    <property type="match status" value="1"/>
</dbReference>
<feature type="domain" description="SIS" evidence="2">
    <location>
        <begin position="87"/>
        <end position="213"/>
    </location>
</feature>
<proteinExistence type="predicted"/>
<reference evidence="3 4" key="1">
    <citation type="journal article" date="2016" name="Genome Biol. Evol.">
        <title>Divergent and convergent evolution of fungal pathogenicity.</title>
        <authorList>
            <person name="Shang Y."/>
            <person name="Xiao G."/>
            <person name="Zheng P."/>
            <person name="Cen K."/>
            <person name="Zhan S."/>
            <person name="Wang C."/>
        </authorList>
    </citation>
    <scope>NUCLEOTIDE SEQUENCE [LARGE SCALE GENOMIC DNA]</scope>
    <source>
        <strain evidence="3 4">ARSEF 7405</strain>
    </source>
</reference>
<gene>
    <name evidence="3" type="ORF">AAP_05712</name>
</gene>
<dbReference type="PANTHER" id="PTHR38418">
    <property type="entry name" value="SUGAR ISOMERASE, KPSF/GUTQ (AFU_ORTHOLOGUE AFUA_6G08860)"/>
    <property type="match status" value="1"/>
</dbReference>
<evidence type="ECO:0000313" key="4">
    <source>
        <dbReference type="Proteomes" id="UP000242877"/>
    </source>
</evidence>
<sequence length="466" mass="50222">MTSEHSSKKRTRTSPTQLSPSKKIAMPRAFAPDVRPAANLIPASIPRSIDTAIHVIASERKALENIENLYSANVTARAAMSSAVNSIARTVCRGNKLIVSGVGKSGKIGQKIVATMNSLGIQCCFLHPGEALHGDLGMIRTNDILLVISYSGKTQELIQMISHIPESTTLIAMTQHLLLGDCPLLNTSNTTDTILLPCPVHMLEEKNFGVSAPTTSTTVALAVGDALALAVANKIHLSRGKQPSEIFKKNHPGGAIGSATTNTGLVTPPEEQSPSTTHAKSTETVTPATSISSTDKPGDELEKCQWLLYMLKLRAGANLYKPVSELMEPAEFVLHPPRMPGHPEPRVFDILREAVDNGGRQAWMMATSDSILSPSRTGRLALETDPYMPVSKSEHSPIPRSSWVHVLPNTTVAQVLPLLKISSEGFDIRMSDVGFIVESQIIAVLDQTGSRYLGYIDAWDLFPCSN</sequence>
<dbReference type="EMBL" id="AZGZ01000035">
    <property type="protein sequence ID" value="KZZ87331.1"/>
    <property type="molecule type" value="Genomic_DNA"/>
</dbReference>